<gene>
    <name evidence="2" type="ORF">GCM10010912_52000</name>
</gene>
<dbReference type="RefSeq" id="WP_189030061.1">
    <property type="nucleotide sequence ID" value="NZ_BMKR01000030.1"/>
</dbReference>
<accession>A0A917CWI9</accession>
<organism evidence="2 3">
    <name type="scientific">Paenibacillus albidus</name>
    <dbReference type="NCBI Taxonomy" id="2041023"/>
    <lineage>
        <taxon>Bacteria</taxon>
        <taxon>Bacillati</taxon>
        <taxon>Bacillota</taxon>
        <taxon>Bacilli</taxon>
        <taxon>Bacillales</taxon>
        <taxon>Paenibacillaceae</taxon>
        <taxon>Paenibacillus</taxon>
    </lineage>
</organism>
<proteinExistence type="predicted"/>
<sequence>MTYSQRSTHPAASSDIMYLEYQIGKVKDDIEEIRIVQEDYEAKLNFLRTAPGYDPAAGSPAEQDLQAKLAAQREILDNVIQQRVELEAELAKYED</sequence>
<comment type="caution">
    <text evidence="2">The sequence shown here is derived from an EMBL/GenBank/DDBJ whole genome shotgun (WGS) entry which is preliminary data.</text>
</comment>
<keyword evidence="3" id="KW-1185">Reference proteome</keyword>
<protein>
    <submittedName>
        <fullName evidence="2">Uncharacterized protein</fullName>
    </submittedName>
</protein>
<reference evidence="2" key="1">
    <citation type="journal article" date="2014" name="Int. J. Syst. Evol. Microbiol.">
        <title>Complete genome sequence of Corynebacterium casei LMG S-19264T (=DSM 44701T), isolated from a smear-ripened cheese.</title>
        <authorList>
            <consortium name="US DOE Joint Genome Institute (JGI-PGF)"/>
            <person name="Walter F."/>
            <person name="Albersmeier A."/>
            <person name="Kalinowski J."/>
            <person name="Ruckert C."/>
        </authorList>
    </citation>
    <scope>NUCLEOTIDE SEQUENCE</scope>
    <source>
        <strain evidence="2">CGMCC 1.16134</strain>
    </source>
</reference>
<reference evidence="2" key="2">
    <citation type="submission" date="2020-09" db="EMBL/GenBank/DDBJ databases">
        <authorList>
            <person name="Sun Q."/>
            <person name="Zhou Y."/>
        </authorList>
    </citation>
    <scope>NUCLEOTIDE SEQUENCE</scope>
    <source>
        <strain evidence="2">CGMCC 1.16134</strain>
    </source>
</reference>
<feature type="coiled-coil region" evidence="1">
    <location>
        <begin position="62"/>
        <end position="89"/>
    </location>
</feature>
<dbReference type="AlphaFoldDB" id="A0A917CWI9"/>
<dbReference type="Proteomes" id="UP000637643">
    <property type="component" value="Unassembled WGS sequence"/>
</dbReference>
<evidence type="ECO:0000313" key="3">
    <source>
        <dbReference type="Proteomes" id="UP000637643"/>
    </source>
</evidence>
<name>A0A917CWI9_9BACL</name>
<evidence type="ECO:0000313" key="2">
    <source>
        <dbReference type="EMBL" id="GGG00780.1"/>
    </source>
</evidence>
<evidence type="ECO:0000256" key="1">
    <source>
        <dbReference type="SAM" id="Coils"/>
    </source>
</evidence>
<keyword evidence="1" id="KW-0175">Coiled coil</keyword>
<dbReference type="EMBL" id="BMKR01000030">
    <property type="protein sequence ID" value="GGG00780.1"/>
    <property type="molecule type" value="Genomic_DNA"/>
</dbReference>